<keyword evidence="5" id="KW-1185">Reference proteome</keyword>
<evidence type="ECO:0000313" key="5">
    <source>
        <dbReference type="Proteomes" id="UP000035681"/>
    </source>
</evidence>
<dbReference type="SUPFAM" id="SSF56672">
    <property type="entry name" value="DNA/RNA polymerases"/>
    <property type="match status" value="1"/>
</dbReference>
<dbReference type="PANTHER" id="PTHR37984:SF5">
    <property type="entry name" value="PROTEIN NYNRIN-LIKE"/>
    <property type="match status" value="1"/>
</dbReference>
<name>A0AAF5DL31_STRER</name>
<dbReference type="InterPro" id="IPR043502">
    <property type="entry name" value="DNA/RNA_pol_sf"/>
</dbReference>
<keyword evidence="3" id="KW-0472">Membrane</keyword>
<evidence type="ECO:0000313" key="6">
    <source>
        <dbReference type="WBParaSite" id="TCONS_00013531.p1"/>
    </source>
</evidence>
<dbReference type="InterPro" id="IPR041577">
    <property type="entry name" value="RT_RNaseH_2"/>
</dbReference>
<dbReference type="AlphaFoldDB" id="A0AAF5DL31"/>
<feature type="transmembrane region" description="Helical" evidence="3">
    <location>
        <begin position="645"/>
        <end position="667"/>
    </location>
</feature>
<dbReference type="Proteomes" id="UP000035681">
    <property type="component" value="Unplaced"/>
</dbReference>
<protein>
    <submittedName>
        <fullName evidence="6">RT_RNaseH_2 domain-containing protein</fullName>
    </submittedName>
</protein>
<organism evidence="5 6">
    <name type="scientific">Strongyloides stercoralis</name>
    <name type="common">Threadworm</name>
    <dbReference type="NCBI Taxonomy" id="6248"/>
    <lineage>
        <taxon>Eukaryota</taxon>
        <taxon>Metazoa</taxon>
        <taxon>Ecdysozoa</taxon>
        <taxon>Nematoda</taxon>
        <taxon>Chromadorea</taxon>
        <taxon>Rhabditida</taxon>
        <taxon>Tylenchina</taxon>
        <taxon>Panagrolaimomorpha</taxon>
        <taxon>Strongyloidoidea</taxon>
        <taxon>Strongyloididae</taxon>
        <taxon>Strongyloides</taxon>
    </lineage>
</organism>
<evidence type="ECO:0000256" key="1">
    <source>
        <dbReference type="ARBA" id="ARBA00023268"/>
    </source>
</evidence>
<evidence type="ECO:0000259" key="4">
    <source>
        <dbReference type="Pfam" id="PF17919"/>
    </source>
</evidence>
<feature type="domain" description="Reverse transcriptase/retrotransposon-derived protein RNase H-like" evidence="4">
    <location>
        <begin position="344"/>
        <end position="431"/>
    </location>
</feature>
<evidence type="ECO:0000256" key="2">
    <source>
        <dbReference type="SAM" id="MobiDB-lite"/>
    </source>
</evidence>
<accession>A0AAF5DL31</accession>
<feature type="compositionally biased region" description="Polar residues" evidence="2">
    <location>
        <begin position="790"/>
        <end position="800"/>
    </location>
</feature>
<reference evidence="6" key="1">
    <citation type="submission" date="2024-02" db="UniProtKB">
        <authorList>
            <consortium name="WormBaseParasite"/>
        </authorList>
    </citation>
    <scope>IDENTIFICATION</scope>
</reference>
<proteinExistence type="predicted"/>
<dbReference type="PANTHER" id="PTHR37984">
    <property type="entry name" value="PROTEIN CBG26694"/>
    <property type="match status" value="1"/>
</dbReference>
<dbReference type="WBParaSite" id="TCONS_00013531.p1">
    <property type="protein sequence ID" value="TCONS_00013531.p1"/>
    <property type="gene ID" value="XLOC_008266"/>
</dbReference>
<keyword evidence="3" id="KW-1133">Transmembrane helix</keyword>
<feature type="region of interest" description="Disordered" evidence="2">
    <location>
        <begin position="790"/>
        <end position="830"/>
    </location>
</feature>
<dbReference type="InterPro" id="IPR050951">
    <property type="entry name" value="Retrovirus_Pol_polyprotein"/>
</dbReference>
<sequence>LTQASNTLDNNQRQGLDIALRTMKTYFPDEPICGFLNDYEDLISMFKESRRKETNQKIKWSSSSLKDTSYEYIKNSLIRRYFKHACQRMLLKSVISSASKTDSGFSKIVQDVSQFITELDANYLLKKFFSMAMTSNVEEKMTCFRCNRKGHSATNFVAKSILIVKNPKFNKQYKFFILPIAINGKEKSYIIEMEYDTAATGSIISLKVAYRLGLTLAPSTTYISGVTDEFINCSILDICSLELNQISLKDLGEILCIKKLNDNDDDDDKQERKLARENFMTNAPITFPQLFSDTAGRLLCTVSLKFVENLRFRHIPFRPYSPNIKEEVVEHKINQYASEKESDEVISAFNICRNMLANLCTVRYYNGKDKLILESDASQDVIGSILLAKDDLNREWIILIHSRSLTKVEQVFPIQHKEALVFFYSARRLQRFELELLQYSFNIEYRKGSDLGLVDVMSHYNCWRVSLEYLRDCTTVQKFFSYTKLVNYMYSTLYELHRDLFPSELIRVRGNEFSKVDCLSRLPSSEILPDDVEVLEVEDAMLNNVPLDLERIREAQVDDKIISILSVIKGVLFRNNCVIIPEKLKNEVLKLLHQGHFVKAMSSGQVTQMILKSWLRGAELVRNLGTQKQMKDFTLGRRRLHLSFVYVWILLGPFMGSMWLLIVCAMSKFPRVFRMSKTESTPAFHPKSNGQCECFVKTFKQSINKLTESYSIEDEAMFRRQIRTTLNCLLEEPVDDIVNKKFTALYDQGEEVYTRNYKVSKGLGPAIIDSQHAPNLYFVRTETVPKKLVHTSQLKSSGESTKGLKKWDQPGLSFSRSYNSRVTRNPQPKY</sequence>
<evidence type="ECO:0000256" key="3">
    <source>
        <dbReference type="SAM" id="Phobius"/>
    </source>
</evidence>
<keyword evidence="3" id="KW-0812">Transmembrane</keyword>
<keyword evidence="1" id="KW-0511">Multifunctional enzyme</keyword>
<dbReference type="Pfam" id="PF17919">
    <property type="entry name" value="RT_RNaseH_2"/>
    <property type="match status" value="1"/>
</dbReference>
<feature type="compositionally biased region" description="Polar residues" evidence="2">
    <location>
        <begin position="812"/>
        <end position="830"/>
    </location>
</feature>
<dbReference type="GO" id="GO:0003824">
    <property type="term" value="F:catalytic activity"/>
    <property type="evidence" value="ECO:0007669"/>
    <property type="project" value="UniProtKB-KW"/>
</dbReference>